<organism evidence="4 5">
    <name type="scientific">Bifidobacterium samirii</name>
    <dbReference type="NCBI Taxonomy" id="2306974"/>
    <lineage>
        <taxon>Bacteria</taxon>
        <taxon>Bacillati</taxon>
        <taxon>Actinomycetota</taxon>
        <taxon>Actinomycetes</taxon>
        <taxon>Bifidobacteriales</taxon>
        <taxon>Bifidobacteriaceae</taxon>
        <taxon>Bifidobacterium</taxon>
    </lineage>
</organism>
<protein>
    <submittedName>
        <fullName evidence="4">ADP-ribose pyrophosphatase</fullName>
    </submittedName>
</protein>
<dbReference type="InterPro" id="IPR000086">
    <property type="entry name" value="NUDIX_hydrolase_dom"/>
</dbReference>
<dbReference type="Gene3D" id="3.90.79.10">
    <property type="entry name" value="Nucleoside Triphosphate Pyrophosphohydrolase"/>
    <property type="match status" value="1"/>
</dbReference>
<dbReference type="AlphaFoldDB" id="A0A430FUN9"/>
<feature type="domain" description="Nudix hydrolase" evidence="3">
    <location>
        <begin position="55"/>
        <end position="186"/>
    </location>
</feature>
<evidence type="ECO:0000256" key="2">
    <source>
        <dbReference type="ARBA" id="ARBA00022801"/>
    </source>
</evidence>
<dbReference type="InterPro" id="IPR015797">
    <property type="entry name" value="NUDIX_hydrolase-like_dom_sf"/>
</dbReference>
<reference evidence="4 5" key="1">
    <citation type="submission" date="2018-09" db="EMBL/GenBank/DDBJ databases">
        <title>Characterization of the phylogenetic diversity of five novel species belonging to the genus Bifidobacterium.</title>
        <authorList>
            <person name="Lugli G.A."/>
            <person name="Duranti S."/>
            <person name="Milani C."/>
        </authorList>
    </citation>
    <scope>NUCLEOTIDE SEQUENCE [LARGE SCALE GENOMIC DNA]</scope>
    <source>
        <strain evidence="4 5">2033B</strain>
    </source>
</reference>
<keyword evidence="2" id="KW-0378">Hydrolase</keyword>
<dbReference type="GO" id="GO:0016787">
    <property type="term" value="F:hydrolase activity"/>
    <property type="evidence" value="ECO:0007669"/>
    <property type="project" value="UniProtKB-KW"/>
</dbReference>
<evidence type="ECO:0000313" key="4">
    <source>
        <dbReference type="EMBL" id="RSX56954.1"/>
    </source>
</evidence>
<dbReference type="RefSeq" id="WP_125968160.1">
    <property type="nucleotide sequence ID" value="NZ_QXGK01000007.1"/>
</dbReference>
<dbReference type="PANTHER" id="PTHR11839">
    <property type="entry name" value="UDP/ADP-SUGAR PYROPHOSPHATASE"/>
    <property type="match status" value="1"/>
</dbReference>
<dbReference type="Pfam" id="PF00293">
    <property type="entry name" value="NUDIX"/>
    <property type="match status" value="1"/>
</dbReference>
<gene>
    <name evidence="4" type="ORF">D2E24_0899</name>
</gene>
<dbReference type="SUPFAM" id="SSF55811">
    <property type="entry name" value="Nudix"/>
    <property type="match status" value="1"/>
</dbReference>
<comment type="caution">
    <text evidence="4">The sequence shown here is derived from an EMBL/GenBank/DDBJ whole genome shotgun (WGS) entry which is preliminary data.</text>
</comment>
<comment type="cofactor">
    <cofactor evidence="1">
        <name>Mg(2+)</name>
        <dbReference type="ChEBI" id="CHEBI:18420"/>
    </cofactor>
</comment>
<dbReference type="PROSITE" id="PS51462">
    <property type="entry name" value="NUDIX"/>
    <property type="match status" value="1"/>
</dbReference>
<dbReference type="PANTHER" id="PTHR11839:SF18">
    <property type="entry name" value="NUDIX HYDROLASE DOMAIN-CONTAINING PROTEIN"/>
    <property type="match status" value="1"/>
</dbReference>
<name>A0A430FUN9_9BIFI</name>
<sequence length="201" mass="22597">MGASETYRRFDPWRTSPVREESRSQIVESHYFNVDRVALSSPQVGQFERYIVTENDGDTVGVLAMTDDGMIPFIEQYRIPTHRWTLEIPAGHATGPDDKPLDVARRKLREEAGFEASHFAQFTRFINTPSFSTQHTALFYATGLTPVARSGFGPETPRSDVRMLSLDDAYRMAVNGTIVDAKSIIAVLRLYSAPDHVIEEA</sequence>
<accession>A0A430FUN9</accession>
<evidence type="ECO:0000313" key="5">
    <source>
        <dbReference type="Proteomes" id="UP000287470"/>
    </source>
</evidence>
<dbReference type="OrthoDB" id="9806150at2"/>
<dbReference type="CDD" id="cd24161">
    <property type="entry name" value="NUDIX_ADPRase_Ndx2"/>
    <property type="match status" value="1"/>
</dbReference>
<evidence type="ECO:0000256" key="1">
    <source>
        <dbReference type="ARBA" id="ARBA00001946"/>
    </source>
</evidence>
<proteinExistence type="predicted"/>
<dbReference type="GO" id="GO:0006753">
    <property type="term" value="P:nucleoside phosphate metabolic process"/>
    <property type="evidence" value="ECO:0007669"/>
    <property type="project" value="TreeGrafter"/>
</dbReference>
<dbReference type="GO" id="GO:0019693">
    <property type="term" value="P:ribose phosphate metabolic process"/>
    <property type="evidence" value="ECO:0007669"/>
    <property type="project" value="TreeGrafter"/>
</dbReference>
<dbReference type="EMBL" id="QXGK01000007">
    <property type="protein sequence ID" value="RSX56954.1"/>
    <property type="molecule type" value="Genomic_DNA"/>
</dbReference>
<evidence type="ECO:0000259" key="3">
    <source>
        <dbReference type="PROSITE" id="PS51462"/>
    </source>
</evidence>
<keyword evidence="5" id="KW-1185">Reference proteome</keyword>
<dbReference type="Proteomes" id="UP000287470">
    <property type="component" value="Unassembled WGS sequence"/>
</dbReference>